<evidence type="ECO:0008006" key="9">
    <source>
        <dbReference type="Google" id="ProtNLM"/>
    </source>
</evidence>
<dbReference type="PANTHER" id="PTHR23346">
    <property type="entry name" value="TRANSLATIONAL ACTIVATOR GCN1-RELATED"/>
    <property type="match status" value="1"/>
</dbReference>
<evidence type="ECO:0000313" key="7">
    <source>
        <dbReference type="EMBL" id="KAK5578672.1"/>
    </source>
</evidence>
<evidence type="ECO:0000256" key="1">
    <source>
        <dbReference type="ARBA" id="ARBA00004496"/>
    </source>
</evidence>
<dbReference type="Pfam" id="PF13001">
    <property type="entry name" value="ECM29_N"/>
    <property type="match status" value="1"/>
</dbReference>
<dbReference type="GO" id="GO:0005634">
    <property type="term" value="C:nucleus"/>
    <property type="evidence" value="ECO:0007669"/>
    <property type="project" value="TreeGrafter"/>
</dbReference>
<dbReference type="EMBL" id="JAVFKY010000003">
    <property type="protein sequence ID" value="KAK5578672.1"/>
    <property type="molecule type" value="Genomic_DNA"/>
</dbReference>
<reference evidence="7 8" key="1">
    <citation type="submission" date="2023-11" db="EMBL/GenBank/DDBJ databases">
        <title>Dfirmibasis_genome.</title>
        <authorList>
            <person name="Edelbroek B."/>
            <person name="Kjellin J."/>
            <person name="Jerlstrom-Hultqvist J."/>
            <person name="Soderbom F."/>
        </authorList>
    </citation>
    <scope>NUCLEOTIDE SEQUENCE [LARGE SCALE GENOMIC DNA]</scope>
    <source>
        <strain evidence="7 8">TNS-C-14</strain>
    </source>
</reference>
<evidence type="ECO:0000256" key="2">
    <source>
        <dbReference type="ARBA" id="ARBA00022490"/>
    </source>
</evidence>
<dbReference type="PANTHER" id="PTHR23346:SF19">
    <property type="entry name" value="PROTEASOME ADAPTER AND SCAFFOLD PROTEIN ECM29"/>
    <property type="match status" value="1"/>
</dbReference>
<protein>
    <recommendedName>
        <fullName evidence="9">ARM repeat-containing protein</fullName>
    </recommendedName>
</protein>
<comment type="caution">
    <text evidence="7">The sequence shown here is derived from an EMBL/GenBank/DDBJ whole genome shotgun (WGS) entry which is preliminary data.</text>
</comment>
<dbReference type="Gene3D" id="1.25.10.10">
    <property type="entry name" value="Leucine-rich Repeat Variant"/>
    <property type="match status" value="3"/>
</dbReference>
<dbReference type="GO" id="GO:0043248">
    <property type="term" value="P:proteasome assembly"/>
    <property type="evidence" value="ECO:0007669"/>
    <property type="project" value="InterPro"/>
</dbReference>
<dbReference type="GO" id="GO:0060090">
    <property type="term" value="F:molecular adaptor activity"/>
    <property type="evidence" value="ECO:0007669"/>
    <property type="project" value="InterPro"/>
</dbReference>
<comment type="subcellular location">
    <subcellularLocation>
        <location evidence="1">Cytoplasm</location>
    </subcellularLocation>
</comment>
<dbReference type="GO" id="GO:0036503">
    <property type="term" value="P:ERAD pathway"/>
    <property type="evidence" value="ECO:0007669"/>
    <property type="project" value="TreeGrafter"/>
</dbReference>
<dbReference type="InterPro" id="IPR016024">
    <property type="entry name" value="ARM-type_fold"/>
</dbReference>
<organism evidence="7 8">
    <name type="scientific">Dictyostelium firmibasis</name>
    <dbReference type="NCBI Taxonomy" id="79012"/>
    <lineage>
        <taxon>Eukaryota</taxon>
        <taxon>Amoebozoa</taxon>
        <taxon>Evosea</taxon>
        <taxon>Eumycetozoa</taxon>
        <taxon>Dictyostelia</taxon>
        <taxon>Dictyosteliales</taxon>
        <taxon>Dictyosteliaceae</taxon>
        <taxon>Dictyostelium</taxon>
    </lineage>
</organism>
<evidence type="ECO:0000313" key="8">
    <source>
        <dbReference type="Proteomes" id="UP001344447"/>
    </source>
</evidence>
<feature type="domain" description="Proteasome adapter and scaffold protein ECM29 HEAT-repeat" evidence="6">
    <location>
        <begin position="1294"/>
        <end position="1455"/>
    </location>
</feature>
<dbReference type="InterPro" id="IPR011989">
    <property type="entry name" value="ARM-like"/>
</dbReference>
<dbReference type="GO" id="GO:0005737">
    <property type="term" value="C:cytoplasm"/>
    <property type="evidence" value="ECO:0007669"/>
    <property type="project" value="UniProtKB-SubCell"/>
</dbReference>
<dbReference type="SUPFAM" id="SSF48371">
    <property type="entry name" value="ARM repeat"/>
    <property type="match status" value="3"/>
</dbReference>
<name>A0AAN7TQW8_9MYCE</name>
<evidence type="ECO:0000259" key="6">
    <source>
        <dbReference type="Pfam" id="PF24492"/>
    </source>
</evidence>
<accession>A0AAN7TQW8</accession>
<dbReference type="GO" id="GO:0000502">
    <property type="term" value="C:proteasome complex"/>
    <property type="evidence" value="ECO:0007669"/>
    <property type="project" value="UniProtKB-KW"/>
</dbReference>
<gene>
    <name evidence="7" type="ORF">RB653_008345</name>
</gene>
<evidence type="ECO:0000256" key="3">
    <source>
        <dbReference type="ARBA" id="ARBA00022737"/>
    </source>
</evidence>
<keyword evidence="2" id="KW-0963">Cytoplasm</keyword>
<dbReference type="InterPro" id="IPR024372">
    <property type="entry name" value="Ecm29_N"/>
</dbReference>
<dbReference type="Proteomes" id="UP001344447">
    <property type="component" value="Unassembled WGS sequence"/>
</dbReference>
<dbReference type="Pfam" id="PF24492">
    <property type="entry name" value="HEAT_ECM29"/>
    <property type="match status" value="1"/>
</dbReference>
<feature type="domain" description="Proteasome component Ecm29 N-terminal" evidence="5">
    <location>
        <begin position="14"/>
        <end position="513"/>
    </location>
</feature>
<sequence>MTTIEQPNEAIKELNNILFRFALIDTETSFERFLESYLDVIIEKLNHNDESVKKKVLEVLSNINKRSMVTSNIQFPIEKLLSLFHNDEKSVTVKSFAIIYIEKGFKSLSSTSKVPFLSQITKDIYRLPSTQQDIFCHIILSILISIQIPKSEKEKNELFEFLRNEKDNKVILSFFFDFLITPPPDAQTKVIAGIPPCHSSVSLQRIMGKQLNKYDFNQLNERKLAILNVLSCGVIQQENDIFLHFLVTSVDINFQEVQKKAEDTIKRLSKVKFENVQLVEQMYSLFLGSQVIAQNKQPKQDIPIDQRRHEASPALKERILQYFCKSIPAANQFSLTLHVIFDSIYGSATTMKLKQSAMIFVQWVFRHSSDQQLSTMGPVIFSGLLKLIDELENSGSTSKDINELKSFTYMSLGLLCKRNKDLFKNDIQLIGKLMKKVSTEESMVAISIQDSLVMIREAFIDPSPDIGDQLIGILNSFVHGYENSEYQIRTICLQWAQHCFPFQDIRSRYISLIFSGDSRPDIREEAKRGLEPYQHQGNMMIPSTLEESKQIYPDFKSLLNYIIDRRNELIKSNTNGGKSKYFQGGLQIGFSAMSYENMLELLRKCLRKSALLNGQTTSQYVINTLDKDTIEKYLSFIEIGLQSKIGDDVALVSSTSLLDLMNLDEQVIEQFAQSPTKLGLIDKLIQSSKPLFKDLYSKMIGLISFYFTKEKLDELINQFLKKVEFDNDVIEVYGSMLSLASIISNFNRKQQYDKINQEVIVKKFINLIFEKFIDHNNQAIKLCTVQSIGLVGIYRSLPFSTLEEKLKIISKLIQVVKSTASSERNLSEGAIQSLGWICFGDSDNDSKEFKEKVVDSLFELVNNKNEEMQFTIGETLSLIIGGHKMKQSIFPFSPFTTEEILSEKRKEIEYLGSQSNMLIDDDKEDKNNGNSEIATDEESKNIIKTFDRILTNYFSDRQSPITRCSAGIWMVCLLKNFGKLPFVQPQLPMIQNGFISLLSDNNELTQDVASKGITLVYDSSIDPKFKEFLVSNLGKTLSGKPTQKAPGSTELLPEGTINGGNKTGSVLTYKELTSVANDLGKPDMVYKLMNLSTHHQIWNSKKGASFAIVSLASKAKDELAPLLPSLIPKIYRFVYDPNPKMAASMKSILNALIDQKDLFPQYFQPILKEVLQGMGTNSWRVREASCSAIPDTIQNATPEEILPYLEEIFYMSFRTLDDIKESVRKAAEVSMKSIGNVSARLCDPSYTSPTKAKEVLKLILPFILNKGISNDSNEVKQFSIKQLVRISKSSKQLLTPYIPDMITVLLESLSSLEPASFNYASFHAESLNVSQEQLESMRVEISKTSPLNDILEVCQRYIDDSNITQVLSNLNQLVQFSVGIITRVGVSKFIGALFQSKTAPVNDLPEQTLTKLINTMFPSIVDKSPTIRKHFIVALSHILSKSPIKLVGSVLERVSGLVSPDSDPLQLEDNLIIVGTIYKELFKNCPSKIANFNVDVIPFLYFYKSHPKKEISELYKSIWDDNSIGSIKLYSDEIIKLITTNMNSGTWSTKEQAALCLSSLTDDIRNMIDTHLPIILNLIVQGLKGRTYPGKDSLLTSLSTLSTICSKTIIDSSSSNSSSIPTPSEIVNIMFNECKKNDLEYKRKAITNLSIILKSFNTIDIYDKVIEEFYPFVFEQIEESSMNVDSKEEIDKDELKLRPMKALIRTQVYNVIGDSFKASTKETKLKNLSVADSLLNNLVSSLWSEQQTILYALSCFVKSIWSLDDCSESSASNFYLAENNVIKLFSTIAETLNYTKYQVVKKSCLDLLEDIVVVGGKFKIIHSNFDKIKLLITEASKKDNTIGVQVDKLLKLLN</sequence>
<dbReference type="InterPro" id="IPR055443">
    <property type="entry name" value="HEAT_ECM29"/>
</dbReference>
<dbReference type="Pfam" id="PF12755">
    <property type="entry name" value="Vac14_Fab1_bd"/>
    <property type="match status" value="1"/>
</dbReference>
<evidence type="ECO:0000259" key="5">
    <source>
        <dbReference type="Pfam" id="PF13001"/>
    </source>
</evidence>
<evidence type="ECO:0000256" key="4">
    <source>
        <dbReference type="ARBA" id="ARBA00022942"/>
    </source>
</evidence>
<proteinExistence type="predicted"/>
<keyword evidence="4" id="KW-0647">Proteasome</keyword>
<keyword evidence="3" id="KW-0677">Repeat</keyword>
<keyword evidence="8" id="KW-1185">Reference proteome</keyword>
<dbReference type="Pfam" id="PF23731">
    <property type="entry name" value="ARM_ECM29_C"/>
    <property type="match status" value="1"/>
</dbReference>